<evidence type="ECO:0000313" key="3">
    <source>
        <dbReference type="Proteomes" id="UP001174908"/>
    </source>
</evidence>
<organism evidence="2 3">
    <name type="scientific">Variovorax dokdonensis</name>
    <dbReference type="NCBI Taxonomy" id="344883"/>
    <lineage>
        <taxon>Bacteria</taxon>
        <taxon>Pseudomonadati</taxon>
        <taxon>Pseudomonadota</taxon>
        <taxon>Betaproteobacteria</taxon>
        <taxon>Burkholderiales</taxon>
        <taxon>Comamonadaceae</taxon>
        <taxon>Variovorax</taxon>
    </lineage>
</organism>
<feature type="region of interest" description="Disordered" evidence="1">
    <location>
        <begin position="246"/>
        <end position="325"/>
    </location>
</feature>
<feature type="compositionally biased region" description="Polar residues" evidence="1">
    <location>
        <begin position="292"/>
        <end position="312"/>
    </location>
</feature>
<dbReference type="Pfam" id="PF13665">
    <property type="entry name" value="Tox-PAAR-like"/>
    <property type="match status" value="1"/>
</dbReference>
<dbReference type="Proteomes" id="UP001174908">
    <property type="component" value="Unassembled WGS sequence"/>
</dbReference>
<protein>
    <submittedName>
        <fullName evidence="2">DUF4150 domain-containing protein</fullName>
    </submittedName>
</protein>
<feature type="compositionally biased region" description="Basic and acidic residues" evidence="1">
    <location>
        <begin position="274"/>
        <end position="285"/>
    </location>
</feature>
<dbReference type="EMBL" id="JASZYV010000002">
    <property type="protein sequence ID" value="MDM0044966.1"/>
    <property type="molecule type" value="Genomic_DNA"/>
</dbReference>
<evidence type="ECO:0000256" key="1">
    <source>
        <dbReference type="SAM" id="MobiDB-lite"/>
    </source>
</evidence>
<keyword evidence="3" id="KW-1185">Reference proteome</keyword>
<gene>
    <name evidence="2" type="ORF">QTH91_10755</name>
</gene>
<comment type="caution">
    <text evidence="2">The sequence shown here is derived from an EMBL/GenBank/DDBJ whole genome shotgun (WGS) entry which is preliminary data.</text>
</comment>
<sequence length="325" mass="33556">MLLRSWQPGRLGDAMPVTVKVNGAANSLVHKGSNHISTATIPDVCKTPSPGGPVPMPYPNISQSATLDKGTTTVKADGGMMIATKGSEFSLSNGDNAGVAGGVKSSTFMKESTWILYSFDVKMDGQNACRLSDKKMQNHENTADLMGAVGPPVTTQGTDDDCIVGTYDEIKDKCPDGHQAHHIVPDYCARTGNRKDGIAGIGRIPNCPSFGDGPSVCLKGHARTTGSAHNVAHQCDAKIAGFGQSSSNGPAGTAPKSEVVPAATQAAQNAVSSEECKKKIKEQVDKSYANVPDNQSMRTTQMPSTGPASTHLSAGGCAPGGGMAV</sequence>
<name>A0ABT7NAJ4_9BURK</name>
<dbReference type="RefSeq" id="WP_286660075.1">
    <property type="nucleotide sequence ID" value="NZ_JASZYV010000002.1"/>
</dbReference>
<proteinExistence type="predicted"/>
<evidence type="ECO:0000313" key="2">
    <source>
        <dbReference type="EMBL" id="MDM0044966.1"/>
    </source>
</evidence>
<reference evidence="2" key="1">
    <citation type="submission" date="2023-06" db="EMBL/GenBank/DDBJ databases">
        <authorList>
            <person name="Jiang Y."/>
            <person name="Liu Q."/>
        </authorList>
    </citation>
    <scope>NUCLEOTIDE SEQUENCE</scope>
    <source>
        <strain evidence="2">CGMCC 1.12089</strain>
    </source>
</reference>
<dbReference type="CDD" id="cd14740">
    <property type="entry name" value="PAAR_4"/>
    <property type="match status" value="1"/>
</dbReference>
<accession>A0ABT7NAJ4</accession>